<evidence type="ECO:0000313" key="4">
    <source>
        <dbReference type="Proteomes" id="UP000673691"/>
    </source>
</evidence>
<dbReference type="PANTHER" id="PTHR13124:SF12">
    <property type="entry name" value="LARGE RIBOSOMAL SUBUNIT PROTEIN ML46"/>
    <property type="match status" value="1"/>
</dbReference>
<dbReference type="OrthoDB" id="414075at2759"/>
<dbReference type="InterPro" id="IPR040008">
    <property type="entry name" value="Ribosomal_mL46"/>
</dbReference>
<sequence>MVRLARTAVAGLAGLLPAVARPCPSAAPAAAGATPASASRRGRFAGAGLSRRHYARALDVSRRKARGGSAPAAGVPGLPRVGASGDHIKAAVVLSRGPVVTRALTDFEQAYFAYRDALRLYNAAPFGTDFYFKKRTSAERRFLTDYDKRMKRAFQVAAAPNCEPEYSAPWQAAIDDATAEQLAKEDEEAARASQYVTEPRVTEADRMGDVKSLDRALESTLYLIVKKARKDHQWAFPQGAVESGEGLVEVMKSAWRPALNGGWPEIQEGLLVRSPSYCFQAAERELVEECGNFMDSWFVGRVPMGHYAYTYPPDFVEDSAQRAKGAKVR</sequence>
<feature type="signal peptide" evidence="1">
    <location>
        <begin position="1"/>
        <end position="20"/>
    </location>
</feature>
<dbReference type="InterPro" id="IPR021757">
    <property type="entry name" value="Ribosomal_mL46_N"/>
</dbReference>
<evidence type="ECO:0000313" key="3">
    <source>
        <dbReference type="EMBL" id="KAG5457967.1"/>
    </source>
</evidence>
<keyword evidence="3" id="KW-0689">Ribosomal protein</keyword>
<protein>
    <submittedName>
        <fullName evidence="3">39S mitochondrial ribosomal protein L46-domain-containing protein</fullName>
    </submittedName>
</protein>
<dbReference type="Gene3D" id="3.90.79.10">
    <property type="entry name" value="Nucleoside Triphosphate Pyrophosphohydrolase"/>
    <property type="match status" value="1"/>
</dbReference>
<feature type="domain" description="Large ribosomal subunit protein mL46 N-terminal" evidence="2">
    <location>
        <begin position="87"/>
        <end position="205"/>
    </location>
</feature>
<accession>A0A8H7ZRQ5</accession>
<dbReference type="Pfam" id="PF11788">
    <property type="entry name" value="MRP-L46"/>
    <property type="match status" value="1"/>
</dbReference>
<evidence type="ECO:0000259" key="2">
    <source>
        <dbReference type="Pfam" id="PF11788"/>
    </source>
</evidence>
<gene>
    <name evidence="3" type="ORF">BJ554DRAFT_1906</name>
</gene>
<keyword evidence="1" id="KW-0732">Signal</keyword>
<name>A0A8H7ZRQ5_9FUNG</name>
<evidence type="ECO:0000256" key="1">
    <source>
        <dbReference type="SAM" id="SignalP"/>
    </source>
</evidence>
<comment type="caution">
    <text evidence="3">The sequence shown here is derived from an EMBL/GenBank/DDBJ whole genome shotgun (WGS) entry which is preliminary data.</text>
</comment>
<keyword evidence="4" id="KW-1185">Reference proteome</keyword>
<feature type="non-terminal residue" evidence="3">
    <location>
        <position position="329"/>
    </location>
</feature>
<feature type="chain" id="PRO_5034138143" evidence="1">
    <location>
        <begin position="21"/>
        <end position="329"/>
    </location>
</feature>
<dbReference type="Proteomes" id="UP000673691">
    <property type="component" value="Unassembled WGS sequence"/>
</dbReference>
<dbReference type="EMBL" id="JAEFCI010009192">
    <property type="protein sequence ID" value="KAG5457967.1"/>
    <property type="molecule type" value="Genomic_DNA"/>
</dbReference>
<dbReference type="GO" id="GO:0005762">
    <property type="term" value="C:mitochondrial large ribosomal subunit"/>
    <property type="evidence" value="ECO:0007669"/>
    <property type="project" value="TreeGrafter"/>
</dbReference>
<dbReference type="PANTHER" id="PTHR13124">
    <property type="entry name" value="39S RIBOSOMAL PROTEIN L46, MITOCHONDRIAL PRECURSOR-RELATED"/>
    <property type="match status" value="1"/>
</dbReference>
<proteinExistence type="predicted"/>
<keyword evidence="3" id="KW-0687">Ribonucleoprotein</keyword>
<organism evidence="3 4">
    <name type="scientific">Olpidium bornovanus</name>
    <dbReference type="NCBI Taxonomy" id="278681"/>
    <lineage>
        <taxon>Eukaryota</taxon>
        <taxon>Fungi</taxon>
        <taxon>Fungi incertae sedis</taxon>
        <taxon>Olpidiomycota</taxon>
        <taxon>Olpidiomycotina</taxon>
        <taxon>Olpidiomycetes</taxon>
        <taxon>Olpidiales</taxon>
        <taxon>Olpidiaceae</taxon>
        <taxon>Olpidium</taxon>
    </lineage>
</organism>
<dbReference type="AlphaFoldDB" id="A0A8H7ZRQ5"/>
<reference evidence="3 4" key="1">
    <citation type="journal article" name="Sci. Rep.">
        <title>Genome-scale phylogenetic analyses confirm Olpidium as the closest living zoosporic fungus to the non-flagellated, terrestrial fungi.</title>
        <authorList>
            <person name="Chang Y."/>
            <person name="Rochon D."/>
            <person name="Sekimoto S."/>
            <person name="Wang Y."/>
            <person name="Chovatia M."/>
            <person name="Sandor L."/>
            <person name="Salamov A."/>
            <person name="Grigoriev I.V."/>
            <person name="Stajich J.E."/>
            <person name="Spatafora J.W."/>
        </authorList>
    </citation>
    <scope>NUCLEOTIDE SEQUENCE [LARGE SCALE GENOMIC DNA]</scope>
    <source>
        <strain evidence="3">S191</strain>
    </source>
</reference>
<dbReference type="InterPro" id="IPR015797">
    <property type="entry name" value="NUDIX_hydrolase-like_dom_sf"/>
</dbReference>
<dbReference type="GO" id="GO:0003735">
    <property type="term" value="F:structural constituent of ribosome"/>
    <property type="evidence" value="ECO:0007669"/>
    <property type="project" value="InterPro"/>
</dbReference>
<dbReference type="SUPFAM" id="SSF55811">
    <property type="entry name" value="Nudix"/>
    <property type="match status" value="1"/>
</dbReference>